<dbReference type="InterPro" id="IPR027417">
    <property type="entry name" value="P-loop_NTPase"/>
</dbReference>
<feature type="domain" description="AAA" evidence="1">
    <location>
        <begin position="20"/>
        <end position="98"/>
    </location>
</feature>
<dbReference type="PANTHER" id="PTHR43566">
    <property type="entry name" value="CONSERVED PROTEIN"/>
    <property type="match status" value="1"/>
</dbReference>
<dbReference type="Gene3D" id="3.40.50.300">
    <property type="entry name" value="P-loop containing nucleotide triphosphate hydrolases"/>
    <property type="match status" value="1"/>
</dbReference>
<evidence type="ECO:0000313" key="2">
    <source>
        <dbReference type="EMBL" id="MFC1854165.1"/>
    </source>
</evidence>
<gene>
    <name evidence="2" type="ORF">ACFL27_28610</name>
</gene>
<dbReference type="Pfam" id="PF13173">
    <property type="entry name" value="AAA_14"/>
    <property type="match status" value="1"/>
</dbReference>
<dbReference type="InterPro" id="IPR041682">
    <property type="entry name" value="AAA_14"/>
</dbReference>
<dbReference type="EMBL" id="JBHPBY010000745">
    <property type="protein sequence ID" value="MFC1854165.1"/>
    <property type="molecule type" value="Genomic_DNA"/>
</dbReference>
<evidence type="ECO:0000259" key="1">
    <source>
        <dbReference type="Pfam" id="PF13173"/>
    </source>
</evidence>
<proteinExistence type="predicted"/>
<comment type="caution">
    <text evidence="2">The sequence shown here is derived from an EMBL/GenBank/DDBJ whole genome shotgun (WGS) entry which is preliminary data.</text>
</comment>
<evidence type="ECO:0000313" key="3">
    <source>
        <dbReference type="Proteomes" id="UP001594351"/>
    </source>
</evidence>
<dbReference type="Proteomes" id="UP001594351">
    <property type="component" value="Unassembled WGS sequence"/>
</dbReference>
<dbReference type="SUPFAM" id="SSF52540">
    <property type="entry name" value="P-loop containing nucleoside triphosphate hydrolases"/>
    <property type="match status" value="1"/>
</dbReference>
<feature type="non-terminal residue" evidence="2">
    <location>
        <position position="100"/>
    </location>
</feature>
<organism evidence="2 3">
    <name type="scientific">candidate division CSSED10-310 bacterium</name>
    <dbReference type="NCBI Taxonomy" id="2855610"/>
    <lineage>
        <taxon>Bacteria</taxon>
        <taxon>Bacteria division CSSED10-310</taxon>
    </lineage>
</organism>
<accession>A0ABV6Z6V0</accession>
<reference evidence="2 3" key="1">
    <citation type="submission" date="2024-09" db="EMBL/GenBank/DDBJ databases">
        <title>Laminarin stimulates single cell rates of sulfate reduction while oxygen inhibits transcriptomic activity in coastal marine sediment.</title>
        <authorList>
            <person name="Lindsay M."/>
            <person name="Orcutt B."/>
            <person name="Emerson D."/>
            <person name="Stepanauskas R."/>
            <person name="D'Angelo T."/>
        </authorList>
    </citation>
    <scope>NUCLEOTIDE SEQUENCE [LARGE SCALE GENOMIC DNA]</scope>
    <source>
        <strain evidence="2">SAG AM-311-K15</strain>
    </source>
</reference>
<dbReference type="PANTHER" id="PTHR43566:SF2">
    <property type="entry name" value="DUF4143 DOMAIN-CONTAINING PROTEIN"/>
    <property type="match status" value="1"/>
</dbReference>
<sequence length="100" mass="11383">MLEKIHRCLTDTVKKRLKNNPAVAILGPRQCGKTTLAVQIIKQLTPSVYLDLENPADLAKLEDPLAYFSLHENDLVCLDEIQRTPEIFTILRSIIDDRAR</sequence>
<protein>
    <submittedName>
        <fullName evidence="2">AAA family ATPase</fullName>
    </submittedName>
</protein>
<keyword evidence="3" id="KW-1185">Reference proteome</keyword>
<name>A0ABV6Z6V0_UNCC1</name>